<dbReference type="GO" id="GO:0006298">
    <property type="term" value="P:mismatch repair"/>
    <property type="evidence" value="ECO:0007669"/>
    <property type="project" value="InterPro"/>
</dbReference>
<dbReference type="GO" id="GO:0005634">
    <property type="term" value="C:nucleus"/>
    <property type="evidence" value="ECO:0007669"/>
    <property type="project" value="TreeGrafter"/>
</dbReference>
<feature type="domain" description="DNA mismatch repair proteins mutS family" evidence="7">
    <location>
        <begin position="698"/>
        <end position="714"/>
    </location>
</feature>
<dbReference type="InterPro" id="IPR045076">
    <property type="entry name" value="MutS"/>
</dbReference>
<organism evidence="8 9">
    <name type="scientific">Saccharomycodes ludwigii</name>
    <dbReference type="NCBI Taxonomy" id="36035"/>
    <lineage>
        <taxon>Eukaryota</taxon>
        <taxon>Fungi</taxon>
        <taxon>Dikarya</taxon>
        <taxon>Ascomycota</taxon>
        <taxon>Saccharomycotina</taxon>
        <taxon>Saccharomycetes</taxon>
        <taxon>Saccharomycodales</taxon>
        <taxon>Saccharomycodaceae</taxon>
        <taxon>Saccharomycodes</taxon>
    </lineage>
</organism>
<dbReference type="InterPro" id="IPR036678">
    <property type="entry name" value="MutS_con_dom_sf"/>
</dbReference>
<dbReference type="SMART" id="SM00533">
    <property type="entry name" value="MUTSd"/>
    <property type="match status" value="1"/>
</dbReference>
<dbReference type="VEuPathDB" id="FungiDB:SCODWIG_00187"/>
<proteinExistence type="inferred from homology"/>
<evidence type="ECO:0000259" key="7">
    <source>
        <dbReference type="PROSITE" id="PS00486"/>
    </source>
</evidence>
<evidence type="ECO:0000256" key="5">
    <source>
        <dbReference type="ARBA" id="ARBA00023254"/>
    </source>
</evidence>
<sequence length="872" mass="98951">MSRTPGVPDTWKLENEKTISKQNKNHSKIKEGLMKHSFELNIISSRNKSFTSTDSTKSKRVSNARTPSTYSRTASAFVLPGTKRQKSQAPSTILNPVSDEVICCIYENCKDASPRVGLSILNYVTGEVVISDYIDTQIFIRTVHKIQVYSPTEILIPSTSLSPVVSKLSTIIKYNVPEPIRITEAHIKTYDISQSWEMLNKYNIFKENEKQKKFEEFRDKDYGLASLAACLNFCKESSCGTKFEKIRIKLVCAEHTCLIDPKTIKNMELVSNLTDKNGISFFKFLNHTVTKMGRRLLRINILQPLTNKDAILSRIKAVCELKANGAELLSEMRSTLLGCQDLDIIFSKLLILDKASISADQKINFVILLKTSVEITLKIKKLLAESSCDLLSEVRNICGHPDIISIQELINDYINEDCTWDCGHLNLQNQKLYAVKSDSNGLLDISRKIYESIVADIINEIGILSKDHNLNLDYYFDSSRGFYLRLKKKDFSESYTFPEIFINRVVRGNYIEFSTLDIMKLNMRLHEVTVEIILITEGVINDLLHEITQYISTLFMVSESLAILDLLCSFVYHIVKNEGYCVPEFSNKLVLKDLRHPILEKRISNFVSNDVVSIRGSSLIHIITGCNMSGKSVYLKQIVFAVILAQIGCFVPASYACFPVYEKIHARLCHDEIEINSSTFCTEMREMAYFLDDIDEKSLLIIDELGRGSSINDGFAISLAITEYLTGKSCTVFLSTHFIMIPKLLLAQPSVVHLEMVSELENTSNTVKMTYKISDGRAATMGHHGLKIVQSLFPKEILKEARRIITILEESYEQDTRNFMEVETSVETNKIKQINNLASLLENFSESTDGCVSVRSLKDLQDEFLLNFDVDW</sequence>
<dbReference type="SUPFAM" id="SSF52540">
    <property type="entry name" value="P-loop containing nucleoside triphosphate hydrolases"/>
    <property type="match status" value="1"/>
</dbReference>
<dbReference type="InterPro" id="IPR000432">
    <property type="entry name" value="DNA_mismatch_repair_MutS_C"/>
</dbReference>
<evidence type="ECO:0000256" key="1">
    <source>
        <dbReference type="ARBA" id="ARBA00006271"/>
    </source>
</evidence>
<dbReference type="Pfam" id="PF05190">
    <property type="entry name" value="MutS_IV"/>
    <property type="match status" value="1"/>
</dbReference>
<evidence type="ECO:0000313" key="8">
    <source>
        <dbReference type="EMBL" id="SSD58426.1"/>
    </source>
</evidence>
<dbReference type="PROSITE" id="PS00486">
    <property type="entry name" value="DNA_MISMATCH_REPAIR_2"/>
    <property type="match status" value="1"/>
</dbReference>
<dbReference type="Gene3D" id="3.40.50.300">
    <property type="entry name" value="P-loop containing nucleotide triphosphate hydrolases"/>
    <property type="match status" value="1"/>
</dbReference>
<dbReference type="InterPro" id="IPR007696">
    <property type="entry name" value="DNA_mismatch_repair_MutS_core"/>
</dbReference>
<dbReference type="SUPFAM" id="SSF53150">
    <property type="entry name" value="DNA repair protein MutS, domain II"/>
    <property type="match status" value="1"/>
</dbReference>
<evidence type="ECO:0000256" key="3">
    <source>
        <dbReference type="ARBA" id="ARBA00022840"/>
    </source>
</evidence>
<name>A0A376B158_9ASCO</name>
<dbReference type="InterPro" id="IPR027417">
    <property type="entry name" value="P-loop_NTPase"/>
</dbReference>
<dbReference type="InterPro" id="IPR007860">
    <property type="entry name" value="DNA_mmatch_repair_MutS_con_dom"/>
</dbReference>
<keyword evidence="9" id="KW-1185">Reference proteome</keyword>
<dbReference type="Proteomes" id="UP000262825">
    <property type="component" value="Unassembled WGS sequence"/>
</dbReference>
<keyword evidence="2" id="KW-0547">Nucleotide-binding</keyword>
<dbReference type="GO" id="GO:0030983">
    <property type="term" value="F:mismatched DNA binding"/>
    <property type="evidence" value="ECO:0007669"/>
    <property type="project" value="InterPro"/>
</dbReference>
<dbReference type="EMBL" id="UFAJ01000012">
    <property type="protein sequence ID" value="SSD58426.1"/>
    <property type="molecule type" value="Genomic_DNA"/>
</dbReference>
<dbReference type="Pfam" id="PF05188">
    <property type="entry name" value="MutS_II"/>
    <property type="match status" value="1"/>
</dbReference>
<dbReference type="GO" id="GO:0007131">
    <property type="term" value="P:reciprocal meiotic recombination"/>
    <property type="evidence" value="ECO:0007669"/>
    <property type="project" value="TreeGrafter"/>
</dbReference>
<dbReference type="Pfam" id="PF00488">
    <property type="entry name" value="MutS_V"/>
    <property type="match status" value="1"/>
</dbReference>
<dbReference type="SMART" id="SM00534">
    <property type="entry name" value="MUTSac"/>
    <property type="match status" value="1"/>
</dbReference>
<reference evidence="9" key="1">
    <citation type="submission" date="2018-06" db="EMBL/GenBank/DDBJ databases">
        <authorList>
            <person name="Guldener U."/>
        </authorList>
    </citation>
    <scope>NUCLEOTIDE SEQUENCE [LARGE SCALE GENOMIC DNA]</scope>
    <source>
        <strain evidence="9">UTAD17</strain>
    </source>
</reference>
<dbReference type="GO" id="GO:0005524">
    <property type="term" value="F:ATP binding"/>
    <property type="evidence" value="ECO:0007669"/>
    <property type="project" value="UniProtKB-KW"/>
</dbReference>
<comment type="similarity">
    <text evidence="1">Belongs to the DNA mismatch repair MutS family.</text>
</comment>
<dbReference type="Gene3D" id="3.30.420.110">
    <property type="entry name" value="MutS, connector domain"/>
    <property type="match status" value="1"/>
</dbReference>
<evidence type="ECO:0000256" key="2">
    <source>
        <dbReference type="ARBA" id="ARBA00022741"/>
    </source>
</evidence>
<dbReference type="Gene3D" id="1.10.1420.10">
    <property type="match status" value="2"/>
</dbReference>
<dbReference type="GO" id="GO:0140664">
    <property type="term" value="F:ATP-dependent DNA damage sensor activity"/>
    <property type="evidence" value="ECO:0007669"/>
    <property type="project" value="InterPro"/>
</dbReference>
<accession>A0A376B158</accession>
<evidence type="ECO:0000256" key="4">
    <source>
        <dbReference type="ARBA" id="ARBA00023125"/>
    </source>
</evidence>
<evidence type="ECO:0000256" key="6">
    <source>
        <dbReference type="SAM" id="MobiDB-lite"/>
    </source>
</evidence>
<gene>
    <name evidence="8" type="ORF">SCODWIG_00187</name>
</gene>
<dbReference type="Pfam" id="PF05192">
    <property type="entry name" value="MutS_III"/>
    <property type="match status" value="1"/>
</dbReference>
<dbReference type="AlphaFoldDB" id="A0A376B158"/>
<dbReference type="PIRSF" id="PIRSF005813">
    <property type="entry name" value="MSH2"/>
    <property type="match status" value="1"/>
</dbReference>
<dbReference type="SUPFAM" id="SSF48334">
    <property type="entry name" value="DNA repair protein MutS, domain III"/>
    <property type="match status" value="1"/>
</dbReference>
<dbReference type="PANTHER" id="PTHR11361">
    <property type="entry name" value="DNA MISMATCH REPAIR PROTEIN MUTS FAMILY MEMBER"/>
    <property type="match status" value="1"/>
</dbReference>
<dbReference type="InterPro" id="IPR011184">
    <property type="entry name" value="DNA_mismatch_repair_Msh2"/>
</dbReference>
<protein>
    <submittedName>
        <fullName evidence="8">Related to MutS protein homolog 4</fullName>
    </submittedName>
</protein>
<dbReference type="InterPro" id="IPR036187">
    <property type="entry name" value="DNA_mismatch_repair_MutS_sf"/>
</dbReference>
<feature type="region of interest" description="Disordered" evidence="6">
    <location>
        <begin position="49"/>
        <end position="68"/>
    </location>
</feature>
<keyword evidence="3" id="KW-0067">ATP-binding</keyword>
<evidence type="ECO:0000313" key="9">
    <source>
        <dbReference type="Proteomes" id="UP000262825"/>
    </source>
</evidence>
<dbReference type="InterPro" id="IPR007861">
    <property type="entry name" value="DNA_mismatch_repair_MutS_clamp"/>
</dbReference>
<dbReference type="PANTHER" id="PTHR11361:SF21">
    <property type="entry name" value="MUTS PROTEIN HOMOLOG 4"/>
    <property type="match status" value="1"/>
</dbReference>
<keyword evidence="5" id="KW-0469">Meiosis</keyword>
<keyword evidence="4" id="KW-0238">DNA-binding</keyword>